<evidence type="ECO:0000256" key="11">
    <source>
        <dbReference type="SAM" id="MobiDB-lite"/>
    </source>
</evidence>
<accession>A0A914XMU0</accession>
<evidence type="ECO:0000256" key="12">
    <source>
        <dbReference type="SAM" id="Phobius"/>
    </source>
</evidence>
<evidence type="ECO:0000256" key="9">
    <source>
        <dbReference type="ARBA" id="ARBA00023224"/>
    </source>
</evidence>
<keyword evidence="8 10" id="KW-0675">Receptor</keyword>
<evidence type="ECO:0000256" key="3">
    <source>
        <dbReference type="ARBA" id="ARBA00022692"/>
    </source>
</evidence>
<keyword evidence="7" id="KW-1015">Disulfide bond</keyword>
<feature type="domain" description="G-protein coupled receptors family 1 profile" evidence="13">
    <location>
        <begin position="35"/>
        <end position="205"/>
    </location>
</feature>
<evidence type="ECO:0000313" key="14">
    <source>
        <dbReference type="Proteomes" id="UP000887566"/>
    </source>
</evidence>
<keyword evidence="14" id="KW-1185">Reference proteome</keyword>
<feature type="transmembrane region" description="Helical" evidence="12">
    <location>
        <begin position="20"/>
        <end position="45"/>
    </location>
</feature>
<keyword evidence="6 12" id="KW-0472">Membrane</keyword>
<dbReference type="InterPro" id="IPR017452">
    <property type="entry name" value="GPCR_Rhodpsn_7TM"/>
</dbReference>
<dbReference type="Proteomes" id="UP000887566">
    <property type="component" value="Unplaced"/>
</dbReference>
<keyword evidence="9 10" id="KW-0807">Transducer</keyword>
<feature type="region of interest" description="Disordered" evidence="11">
    <location>
        <begin position="419"/>
        <end position="482"/>
    </location>
</feature>
<evidence type="ECO:0000256" key="1">
    <source>
        <dbReference type="ARBA" id="ARBA00004651"/>
    </source>
</evidence>
<evidence type="ECO:0000259" key="13">
    <source>
        <dbReference type="PROSITE" id="PS50262"/>
    </source>
</evidence>
<dbReference type="SUPFAM" id="SSF81321">
    <property type="entry name" value="Family A G protein-coupled receptor-like"/>
    <property type="match status" value="1"/>
</dbReference>
<keyword evidence="2" id="KW-1003">Cell membrane</keyword>
<protein>
    <submittedName>
        <fullName evidence="15">G-protein coupled receptors family 1 profile domain-containing protein</fullName>
    </submittedName>
</protein>
<feature type="compositionally biased region" description="Low complexity" evidence="11">
    <location>
        <begin position="246"/>
        <end position="270"/>
    </location>
</feature>
<dbReference type="GO" id="GO:0004930">
    <property type="term" value="F:G protein-coupled receptor activity"/>
    <property type="evidence" value="ECO:0007669"/>
    <property type="project" value="UniProtKB-KW"/>
</dbReference>
<dbReference type="InterPro" id="IPR000276">
    <property type="entry name" value="GPCR_Rhodpsn"/>
</dbReference>
<name>A0A914XMU0_9BILA</name>
<evidence type="ECO:0000256" key="6">
    <source>
        <dbReference type="ARBA" id="ARBA00023136"/>
    </source>
</evidence>
<dbReference type="AlphaFoldDB" id="A0A914XMU0"/>
<evidence type="ECO:0000313" key="15">
    <source>
        <dbReference type="WBParaSite" id="PSAMB.scaffold922size38555.g9759.t1"/>
    </source>
</evidence>
<dbReference type="PANTHER" id="PTHR24248">
    <property type="entry name" value="ADRENERGIC RECEPTOR-RELATED G-PROTEIN COUPLED RECEPTOR"/>
    <property type="match status" value="1"/>
</dbReference>
<keyword evidence="5 10" id="KW-0297">G-protein coupled receptor</keyword>
<sequence>MASSSVLLEEEEDDDEQLRLGYLVLILLIVLVIFGNFLVLIAVLIDRKLRSITTNKFIASLAISDLLVGAVVMPLALYVKINDDKWGLGQKWCQFHLVTGVFSTTASIVHLVAISLDRYFAIMFPTEYQRHAVSTSALPYVIMIWVMSLAVSSTLFLERSLTTHAVCWIEDPQYLVLSSFLSFILPGAVVVFLYVKIFRKLRNHRLSMFGQPALLRRAQGASGGDQQRRSLPRVIIEEVRSRRGSRLSQGGHSHSDSGSPSRRSSATASQKSDRSPSQPDIHNVVVQPQRWRSPTICAETLEHDRNKAAKKRVSIVPDPPSMDFGSFNQCKVEVEMDNKNDLTSSPLLVLSQLQNDADMAEVVIGRCNGLEKALERKKLSPPSFLTVPLLTDNNTINTPPLSPAPQTNLLMVPDQPASLTVPRKWDCPSPSGSNPSSGHSSNSSYTSGSASTDADDYRRVSMHSYGSTMTDGTDSTLEMDSR</sequence>
<proteinExistence type="inferred from homology"/>
<dbReference type="WBParaSite" id="PSAMB.scaffold922size38555.g9759.t1">
    <property type="protein sequence ID" value="PSAMB.scaffold922size38555.g9759.t1"/>
    <property type="gene ID" value="PSAMB.scaffold922size38555.g9759"/>
</dbReference>
<dbReference type="PRINTS" id="PR00237">
    <property type="entry name" value="GPCRRHODOPSN"/>
</dbReference>
<dbReference type="Gene3D" id="1.20.1070.10">
    <property type="entry name" value="Rhodopsin 7-helix transmembrane proteins"/>
    <property type="match status" value="1"/>
</dbReference>
<dbReference type="GO" id="GO:0005886">
    <property type="term" value="C:plasma membrane"/>
    <property type="evidence" value="ECO:0007669"/>
    <property type="project" value="UniProtKB-SubCell"/>
</dbReference>
<dbReference type="PROSITE" id="PS00237">
    <property type="entry name" value="G_PROTEIN_RECEP_F1_1"/>
    <property type="match status" value="1"/>
</dbReference>
<organism evidence="14 15">
    <name type="scientific">Plectus sambesii</name>
    <dbReference type="NCBI Taxonomy" id="2011161"/>
    <lineage>
        <taxon>Eukaryota</taxon>
        <taxon>Metazoa</taxon>
        <taxon>Ecdysozoa</taxon>
        <taxon>Nematoda</taxon>
        <taxon>Chromadorea</taxon>
        <taxon>Plectida</taxon>
        <taxon>Plectina</taxon>
        <taxon>Plectoidea</taxon>
        <taxon>Plectidae</taxon>
        <taxon>Plectus</taxon>
    </lineage>
</organism>
<dbReference type="PANTHER" id="PTHR24248:SF125">
    <property type="entry name" value="DOPAMINE D2-LIKE RECEPTOR"/>
    <property type="match status" value="1"/>
</dbReference>
<evidence type="ECO:0000256" key="5">
    <source>
        <dbReference type="ARBA" id="ARBA00023040"/>
    </source>
</evidence>
<feature type="transmembrane region" description="Helical" evidence="12">
    <location>
        <begin position="137"/>
        <end position="156"/>
    </location>
</feature>
<feature type="transmembrane region" description="Helical" evidence="12">
    <location>
        <begin position="57"/>
        <end position="77"/>
    </location>
</feature>
<keyword evidence="4 12" id="KW-1133">Transmembrane helix</keyword>
<feature type="compositionally biased region" description="Polar residues" evidence="11">
    <location>
        <begin position="464"/>
        <end position="482"/>
    </location>
</feature>
<keyword evidence="3 10" id="KW-0812">Transmembrane</keyword>
<evidence type="ECO:0000256" key="8">
    <source>
        <dbReference type="ARBA" id="ARBA00023170"/>
    </source>
</evidence>
<comment type="subcellular location">
    <subcellularLocation>
        <location evidence="1">Cell membrane</location>
        <topology evidence="1">Multi-pass membrane protein</topology>
    </subcellularLocation>
</comment>
<feature type="region of interest" description="Disordered" evidence="11">
    <location>
        <begin position="241"/>
        <end position="286"/>
    </location>
</feature>
<reference evidence="15" key="1">
    <citation type="submission" date="2022-11" db="UniProtKB">
        <authorList>
            <consortium name="WormBaseParasite"/>
        </authorList>
    </citation>
    <scope>IDENTIFICATION</scope>
</reference>
<evidence type="ECO:0000256" key="2">
    <source>
        <dbReference type="ARBA" id="ARBA00022475"/>
    </source>
</evidence>
<feature type="transmembrane region" description="Helical" evidence="12">
    <location>
        <begin position="176"/>
        <end position="195"/>
    </location>
</feature>
<evidence type="ECO:0000256" key="7">
    <source>
        <dbReference type="ARBA" id="ARBA00023157"/>
    </source>
</evidence>
<feature type="compositionally biased region" description="Low complexity" evidence="11">
    <location>
        <begin position="428"/>
        <end position="452"/>
    </location>
</feature>
<comment type="similarity">
    <text evidence="10">Belongs to the G-protein coupled receptor 1 family.</text>
</comment>
<dbReference type="Pfam" id="PF00001">
    <property type="entry name" value="7tm_1"/>
    <property type="match status" value="1"/>
</dbReference>
<evidence type="ECO:0000256" key="4">
    <source>
        <dbReference type="ARBA" id="ARBA00022989"/>
    </source>
</evidence>
<feature type="transmembrane region" description="Helical" evidence="12">
    <location>
        <begin position="97"/>
        <end position="116"/>
    </location>
</feature>
<dbReference type="PROSITE" id="PS50262">
    <property type="entry name" value="G_PROTEIN_RECEP_F1_2"/>
    <property type="match status" value="1"/>
</dbReference>
<evidence type="ECO:0000256" key="10">
    <source>
        <dbReference type="RuleBase" id="RU000688"/>
    </source>
</evidence>